<dbReference type="InterPro" id="IPR020818">
    <property type="entry name" value="Chaperonin_GroES"/>
</dbReference>
<accession>A0A1L2CUK7</accession>
<dbReference type="InterPro" id="IPR037124">
    <property type="entry name" value="Chaperonin_GroES_sf"/>
</dbReference>
<dbReference type="InterPro" id="IPR011032">
    <property type="entry name" value="GroES-like_sf"/>
</dbReference>
<proteinExistence type="predicted"/>
<keyword evidence="3" id="KW-1185">Reference proteome</keyword>
<evidence type="ECO:0008006" key="4">
    <source>
        <dbReference type="Google" id="ProtNLM"/>
    </source>
</evidence>
<evidence type="ECO:0000256" key="1">
    <source>
        <dbReference type="ARBA" id="ARBA00023186"/>
    </source>
</evidence>
<dbReference type="SUPFAM" id="SSF50129">
    <property type="entry name" value="GroES-like"/>
    <property type="match status" value="1"/>
</dbReference>
<sequence length="93" mass="10255">MNIRPVYNHIIAKKHVYEAKSAGGILLTASGEDESTHAEVLAIGPAFKSDVKVGDIITYEEGDKRVHSEKIDNEYILIMPEDCVIGVVEQKSE</sequence>
<dbReference type="Gene3D" id="2.30.33.40">
    <property type="entry name" value="GroES chaperonin"/>
    <property type="match status" value="1"/>
</dbReference>
<organism evidence="2 3">
    <name type="scientific">Pectobacterium phage vB_PcaM_CBB</name>
    <dbReference type="NCBI Taxonomy" id="2772511"/>
    <lineage>
        <taxon>Viruses</taxon>
        <taxon>Duplodnaviria</taxon>
        <taxon>Heunggongvirae</taxon>
        <taxon>Uroviricota</taxon>
        <taxon>Caudoviricetes</taxon>
        <taxon>Mimasvirus</taxon>
        <taxon>Mimasvirus CBB</taxon>
    </lineage>
</organism>
<dbReference type="Pfam" id="PF00166">
    <property type="entry name" value="Cpn10"/>
    <property type="match status" value="1"/>
</dbReference>
<dbReference type="SMART" id="SM00883">
    <property type="entry name" value="Cpn10"/>
    <property type="match status" value="1"/>
</dbReference>
<dbReference type="Proteomes" id="UP000223891">
    <property type="component" value="Segment"/>
</dbReference>
<dbReference type="EMBL" id="KU574722">
    <property type="protein sequence ID" value="AMM43696.1"/>
    <property type="molecule type" value="Genomic_DNA"/>
</dbReference>
<dbReference type="GO" id="GO:0044183">
    <property type="term" value="F:protein folding chaperone"/>
    <property type="evidence" value="ECO:0007669"/>
    <property type="project" value="InterPro"/>
</dbReference>
<evidence type="ECO:0000313" key="2">
    <source>
        <dbReference type="EMBL" id="AMM43696.1"/>
    </source>
</evidence>
<protein>
    <recommendedName>
        <fullName evidence="4">Co-chaperonin GroES</fullName>
    </recommendedName>
</protein>
<reference evidence="3" key="1">
    <citation type="submission" date="2016-01" db="EMBL/GenBank/DDBJ databases">
        <title>Isolation and Characterization of Enterobacteria phage CBB.</title>
        <authorList>
            <person name="Buttimer C.T.H."/>
            <person name="Hendrix H."/>
            <person name="Alexandre H."/>
            <person name="O'Mahony J."/>
            <person name="Lavigne R."/>
            <person name="Coffey A."/>
        </authorList>
    </citation>
    <scope>NUCLEOTIDE SEQUENCE [LARGE SCALE GENOMIC DNA]</scope>
</reference>
<evidence type="ECO:0000313" key="3">
    <source>
        <dbReference type="Proteomes" id="UP000223891"/>
    </source>
</evidence>
<dbReference type="PRINTS" id="PR00297">
    <property type="entry name" value="CHAPERONIN10"/>
</dbReference>
<gene>
    <name evidence="2" type="ORF">CBB_131</name>
</gene>
<dbReference type="GO" id="GO:0005524">
    <property type="term" value="F:ATP binding"/>
    <property type="evidence" value="ECO:0007669"/>
    <property type="project" value="InterPro"/>
</dbReference>
<dbReference type="SMR" id="A0A1L2CUK7"/>
<dbReference type="CDD" id="cd00320">
    <property type="entry name" value="cpn10"/>
    <property type="match status" value="1"/>
</dbReference>
<keyword evidence="1" id="KW-0143">Chaperone</keyword>
<name>A0A1L2CUK7_9CAUD</name>